<keyword evidence="1" id="KW-0540">Nuclease</keyword>
<dbReference type="KEGG" id="nha:Nham_2486"/>
<dbReference type="AlphaFoldDB" id="Q1QKH1"/>
<sequence>MPIKAPRVCSCGKIVPANVVCLCVQRRKAESDKRRPAASQRGYDHEWQKAASAYLAEPANQYCECGAPATLVRHIVSIRQRPDLRMVRTNWKPGCRRCNARDTTTQSKEIG</sequence>
<keyword evidence="1" id="KW-0378">Hydrolase</keyword>
<dbReference type="eggNOG" id="COG1403">
    <property type="taxonomic scope" value="Bacteria"/>
</dbReference>
<name>Q1QKH1_NITHX</name>
<dbReference type="EMBL" id="CP000319">
    <property type="protein sequence ID" value="ABE63276.1"/>
    <property type="molecule type" value="Genomic_DNA"/>
</dbReference>
<evidence type="ECO:0000313" key="2">
    <source>
        <dbReference type="Proteomes" id="UP000001953"/>
    </source>
</evidence>
<dbReference type="STRING" id="323097.Nham_2486"/>
<protein>
    <submittedName>
        <fullName evidence="1">HNH endonuclease</fullName>
    </submittedName>
</protein>
<reference evidence="1 2" key="1">
    <citation type="submission" date="2006-03" db="EMBL/GenBank/DDBJ databases">
        <title>Complete sequence of chromosome of Nitrobacter hamburgensis X14.</title>
        <authorList>
            <consortium name="US DOE Joint Genome Institute"/>
            <person name="Copeland A."/>
            <person name="Lucas S."/>
            <person name="Lapidus A."/>
            <person name="Barry K."/>
            <person name="Detter J.C."/>
            <person name="Glavina del Rio T."/>
            <person name="Hammon N."/>
            <person name="Israni S."/>
            <person name="Dalin E."/>
            <person name="Tice H."/>
            <person name="Pitluck S."/>
            <person name="Chain P."/>
            <person name="Malfatti S."/>
            <person name="Shin M."/>
            <person name="Vergez L."/>
            <person name="Schmutz J."/>
            <person name="Larimer F."/>
            <person name="Land M."/>
            <person name="Hauser L."/>
            <person name="Kyrpides N."/>
            <person name="Ivanova N."/>
            <person name="Ward B."/>
            <person name="Arp D."/>
            <person name="Klotz M."/>
            <person name="Stein L."/>
            <person name="O'Mullan G."/>
            <person name="Starkenburg S."/>
            <person name="Sayavedra L."/>
            <person name="Poret-Peterson A.T."/>
            <person name="Gentry M.E."/>
            <person name="Bruce D."/>
            <person name="Richardson P."/>
        </authorList>
    </citation>
    <scope>NUCLEOTIDE SEQUENCE [LARGE SCALE GENOMIC DNA]</scope>
    <source>
        <strain evidence="2">DSM 10229 / NCIMB 13809 / X14</strain>
    </source>
</reference>
<organism evidence="1 2">
    <name type="scientific">Nitrobacter hamburgensis (strain DSM 10229 / NCIMB 13809 / X14)</name>
    <dbReference type="NCBI Taxonomy" id="323097"/>
    <lineage>
        <taxon>Bacteria</taxon>
        <taxon>Pseudomonadati</taxon>
        <taxon>Pseudomonadota</taxon>
        <taxon>Alphaproteobacteria</taxon>
        <taxon>Hyphomicrobiales</taxon>
        <taxon>Nitrobacteraceae</taxon>
        <taxon>Nitrobacter</taxon>
    </lineage>
</organism>
<dbReference type="GO" id="GO:0004519">
    <property type="term" value="F:endonuclease activity"/>
    <property type="evidence" value="ECO:0007669"/>
    <property type="project" value="UniProtKB-KW"/>
</dbReference>
<dbReference type="Proteomes" id="UP000001953">
    <property type="component" value="Chromosome"/>
</dbReference>
<accession>Q1QKH1</accession>
<gene>
    <name evidence="1" type="ordered locus">Nham_2486</name>
</gene>
<proteinExistence type="predicted"/>
<dbReference type="HOGENOM" id="CLU_108879_4_0_5"/>
<keyword evidence="1" id="KW-0255">Endonuclease</keyword>
<keyword evidence="2" id="KW-1185">Reference proteome</keyword>
<evidence type="ECO:0000313" key="1">
    <source>
        <dbReference type="EMBL" id="ABE63276.1"/>
    </source>
</evidence>